<keyword evidence="3" id="KW-0378">Hydrolase</keyword>
<dbReference type="PANTHER" id="PTHR11717">
    <property type="entry name" value="LOW MOLECULAR WEIGHT PROTEIN TYROSINE PHOSPHATASE"/>
    <property type="match status" value="1"/>
</dbReference>
<dbReference type="RefSeq" id="WP_149189175.1">
    <property type="nucleotide sequence ID" value="NZ_VTOZ01000014.1"/>
</dbReference>
<dbReference type="AlphaFoldDB" id="A0A5D6WIY9"/>
<dbReference type="Pfam" id="PF01451">
    <property type="entry name" value="LMWPc"/>
    <property type="match status" value="1"/>
</dbReference>
<dbReference type="InterPro" id="IPR017867">
    <property type="entry name" value="Tyr_phospatase_low_mol_wt"/>
</dbReference>
<comment type="catalytic activity">
    <reaction evidence="5">
        <text>O-phospho-L-tyrosyl-[protein] + H2O = L-tyrosyl-[protein] + phosphate</text>
        <dbReference type="Rhea" id="RHEA:10684"/>
        <dbReference type="Rhea" id="RHEA-COMP:10136"/>
        <dbReference type="Rhea" id="RHEA-COMP:20101"/>
        <dbReference type="ChEBI" id="CHEBI:15377"/>
        <dbReference type="ChEBI" id="CHEBI:43474"/>
        <dbReference type="ChEBI" id="CHEBI:46858"/>
        <dbReference type="ChEBI" id="CHEBI:61978"/>
        <dbReference type="EC" id="3.1.3.48"/>
    </reaction>
</comment>
<dbReference type="PANTHER" id="PTHR11717:SF7">
    <property type="entry name" value="LOW MOLECULAR WEIGHT PHOSPHOTYROSINE PROTEIN PHOSPHATASE"/>
    <property type="match status" value="1"/>
</dbReference>
<dbReference type="PRINTS" id="PR00719">
    <property type="entry name" value="LMWPTPASE"/>
</dbReference>
<feature type="active site" description="Nucleophile" evidence="6">
    <location>
        <position position="8"/>
    </location>
</feature>
<dbReference type="SUPFAM" id="SSF52788">
    <property type="entry name" value="Phosphotyrosine protein phosphatases I"/>
    <property type="match status" value="1"/>
</dbReference>
<sequence>MKKVLFVCHGNICRSTMAEFVMKDMVAKAGLTEEILVESKACRTDEIGSDTHPGTKRVLRAHGVPFTSRQARQIRYTDYEEYDLIIAMDDENMRDLSRLTGGDPQGKCHLLLEYADEAREVADPWYTGNFEATYADVTRGCRSLLDKIQSMR</sequence>
<protein>
    <recommendedName>
        <fullName evidence="2">protein-tyrosine-phosphatase</fullName>
        <ecNumber evidence="2">3.1.3.48</ecNumber>
    </recommendedName>
</protein>
<name>A0A5D6WIY9_9FIRM</name>
<dbReference type="GO" id="GO:0004725">
    <property type="term" value="F:protein tyrosine phosphatase activity"/>
    <property type="evidence" value="ECO:0007669"/>
    <property type="project" value="UniProtKB-EC"/>
</dbReference>
<evidence type="ECO:0000259" key="7">
    <source>
        <dbReference type="SMART" id="SM00226"/>
    </source>
</evidence>
<organism evidence="8 9">
    <name type="scientific">Selenomonas caprae</name>
    <dbReference type="NCBI Taxonomy" id="2606905"/>
    <lineage>
        <taxon>Bacteria</taxon>
        <taxon>Bacillati</taxon>
        <taxon>Bacillota</taxon>
        <taxon>Negativicutes</taxon>
        <taxon>Selenomonadales</taxon>
        <taxon>Selenomonadaceae</taxon>
        <taxon>Selenomonas</taxon>
    </lineage>
</organism>
<feature type="domain" description="Phosphotyrosine protein phosphatase I" evidence="7">
    <location>
        <begin position="2"/>
        <end position="147"/>
    </location>
</feature>
<evidence type="ECO:0000313" key="9">
    <source>
        <dbReference type="Proteomes" id="UP000322783"/>
    </source>
</evidence>
<accession>A0A5D6WIY9</accession>
<keyword evidence="4" id="KW-0904">Protein phosphatase</keyword>
<dbReference type="EC" id="3.1.3.48" evidence="2"/>
<dbReference type="Gene3D" id="3.40.50.2300">
    <property type="match status" value="1"/>
</dbReference>
<evidence type="ECO:0000313" key="8">
    <source>
        <dbReference type="EMBL" id="TYZ28551.1"/>
    </source>
</evidence>
<comment type="similarity">
    <text evidence="1">Belongs to the low molecular weight phosphotyrosine protein phosphatase family.</text>
</comment>
<comment type="caution">
    <text evidence="8">The sequence shown here is derived from an EMBL/GenBank/DDBJ whole genome shotgun (WGS) entry which is preliminary data.</text>
</comment>
<evidence type="ECO:0000256" key="3">
    <source>
        <dbReference type="ARBA" id="ARBA00022801"/>
    </source>
</evidence>
<evidence type="ECO:0000256" key="6">
    <source>
        <dbReference type="PIRSR" id="PIRSR617867-1"/>
    </source>
</evidence>
<dbReference type="InterPro" id="IPR023485">
    <property type="entry name" value="Ptyr_pPase"/>
</dbReference>
<reference evidence="8 9" key="1">
    <citation type="submission" date="2019-08" db="EMBL/GenBank/DDBJ databases">
        <title>Selenomonas sp. mPRGC5 and Selenomonas sp. mPRGC8 isolated from ruminal fluid of dairy goat (Capra hircus).</title>
        <authorList>
            <person name="Poothong S."/>
            <person name="Nuengjamnong C."/>
            <person name="Tanasupawat S."/>
        </authorList>
    </citation>
    <scope>NUCLEOTIDE SEQUENCE [LARGE SCALE GENOMIC DNA]</scope>
    <source>
        <strain evidence="9">mPRGC8</strain>
    </source>
</reference>
<evidence type="ECO:0000256" key="1">
    <source>
        <dbReference type="ARBA" id="ARBA00011063"/>
    </source>
</evidence>
<evidence type="ECO:0000256" key="5">
    <source>
        <dbReference type="ARBA" id="ARBA00051722"/>
    </source>
</evidence>
<feature type="active site" evidence="6">
    <location>
        <position position="14"/>
    </location>
</feature>
<feature type="active site" description="Proton donor" evidence="6">
    <location>
        <position position="123"/>
    </location>
</feature>
<gene>
    <name evidence="8" type="ORF">FZ041_07865</name>
</gene>
<keyword evidence="9" id="KW-1185">Reference proteome</keyword>
<dbReference type="InterPro" id="IPR036196">
    <property type="entry name" value="Ptyr_pPase_sf"/>
</dbReference>
<dbReference type="EMBL" id="VTOZ01000014">
    <property type="protein sequence ID" value="TYZ28551.1"/>
    <property type="molecule type" value="Genomic_DNA"/>
</dbReference>
<evidence type="ECO:0000256" key="4">
    <source>
        <dbReference type="ARBA" id="ARBA00022912"/>
    </source>
</evidence>
<dbReference type="CDD" id="cd16343">
    <property type="entry name" value="LMWPTP"/>
    <property type="match status" value="1"/>
</dbReference>
<dbReference type="InterPro" id="IPR050438">
    <property type="entry name" value="LMW_PTPase"/>
</dbReference>
<evidence type="ECO:0000256" key="2">
    <source>
        <dbReference type="ARBA" id="ARBA00013064"/>
    </source>
</evidence>
<dbReference type="SMART" id="SM00226">
    <property type="entry name" value="LMWPc"/>
    <property type="match status" value="1"/>
</dbReference>
<proteinExistence type="inferred from homology"/>
<dbReference type="Proteomes" id="UP000322783">
    <property type="component" value="Unassembled WGS sequence"/>
</dbReference>